<feature type="transmembrane region" description="Helical" evidence="1">
    <location>
        <begin position="237"/>
        <end position="258"/>
    </location>
</feature>
<comment type="caution">
    <text evidence="2">The sequence shown here is derived from an EMBL/GenBank/DDBJ whole genome shotgun (WGS) entry which is preliminary data.</text>
</comment>
<dbReference type="AlphaFoldDB" id="X1UME2"/>
<name>X1UME2_9ZZZZ</name>
<feature type="transmembrane region" description="Helical" evidence="1">
    <location>
        <begin position="36"/>
        <end position="58"/>
    </location>
</feature>
<accession>X1UME2</accession>
<feature type="non-terminal residue" evidence="2">
    <location>
        <position position="1"/>
    </location>
</feature>
<organism evidence="2">
    <name type="scientific">marine sediment metagenome</name>
    <dbReference type="NCBI Taxonomy" id="412755"/>
    <lineage>
        <taxon>unclassified sequences</taxon>
        <taxon>metagenomes</taxon>
        <taxon>ecological metagenomes</taxon>
    </lineage>
</organism>
<dbReference type="EMBL" id="BARW01021916">
    <property type="protein sequence ID" value="GAI93489.1"/>
    <property type="molecule type" value="Genomic_DNA"/>
</dbReference>
<feature type="transmembrane region" description="Helical" evidence="1">
    <location>
        <begin position="153"/>
        <end position="171"/>
    </location>
</feature>
<evidence type="ECO:0000256" key="1">
    <source>
        <dbReference type="SAM" id="Phobius"/>
    </source>
</evidence>
<sequence length="269" mass="30389">LRYIISLILIAIVVYFYIVFEGNRGEEIVRVFFFDMASYLLVPIALVLAFIAILYVSWDDKIFRRFRSPGLYMILLTGIFYILIFSGVDEYLFQNTLAKWLTQATAVIIIALVKLFGMNIIDTTWSADDAITIIQFEGPNGLSSIGIDARCSGIHSLTIFIAIFLLMLFEARKRIKWSKYRTISDLKDLKNKNGLKGAFGKKGSKALLGVGVTFSFNFLRVVSILLAGMIGTYLVNILRVTIIFVINYYNGWAVAGPIHNYLGKGEFRP</sequence>
<proteinExistence type="predicted"/>
<protein>
    <submittedName>
        <fullName evidence="2">Uncharacterized protein</fullName>
    </submittedName>
</protein>
<gene>
    <name evidence="2" type="ORF">S12H4_36724</name>
</gene>
<evidence type="ECO:0000313" key="2">
    <source>
        <dbReference type="EMBL" id="GAI93489.1"/>
    </source>
</evidence>
<reference evidence="2" key="1">
    <citation type="journal article" date="2014" name="Front. Microbiol.">
        <title>High frequency of phylogenetically diverse reductive dehalogenase-homologous genes in deep subseafloor sedimentary metagenomes.</title>
        <authorList>
            <person name="Kawai M."/>
            <person name="Futagami T."/>
            <person name="Toyoda A."/>
            <person name="Takaki Y."/>
            <person name="Nishi S."/>
            <person name="Hori S."/>
            <person name="Arai W."/>
            <person name="Tsubouchi T."/>
            <person name="Morono Y."/>
            <person name="Uchiyama I."/>
            <person name="Ito T."/>
            <person name="Fujiyama A."/>
            <person name="Inagaki F."/>
            <person name="Takami H."/>
        </authorList>
    </citation>
    <scope>NUCLEOTIDE SEQUENCE</scope>
    <source>
        <strain evidence="2">Expedition CK06-06</strain>
    </source>
</reference>
<feature type="non-terminal residue" evidence="2">
    <location>
        <position position="269"/>
    </location>
</feature>
<feature type="transmembrane region" description="Helical" evidence="1">
    <location>
        <begin position="6"/>
        <end position="24"/>
    </location>
</feature>
<keyword evidence="1" id="KW-0472">Membrane</keyword>
<keyword evidence="1" id="KW-0812">Transmembrane</keyword>
<feature type="transmembrane region" description="Helical" evidence="1">
    <location>
        <begin position="206"/>
        <end position="231"/>
    </location>
</feature>
<keyword evidence="1" id="KW-1133">Transmembrane helix</keyword>
<feature type="transmembrane region" description="Helical" evidence="1">
    <location>
        <begin position="70"/>
        <end position="88"/>
    </location>
</feature>